<dbReference type="AlphaFoldDB" id="A0A218UP28"/>
<comment type="caution">
    <text evidence="2">The sequence shown here is derived from an EMBL/GenBank/DDBJ whole genome shotgun (WGS) entry which is preliminary data.</text>
</comment>
<dbReference type="EMBL" id="MUZQ01000197">
    <property type="protein sequence ID" value="OWK55547.1"/>
    <property type="molecule type" value="Genomic_DNA"/>
</dbReference>
<keyword evidence="1" id="KW-0732">Signal</keyword>
<accession>A0A218UP28</accession>
<organism evidence="2 3">
    <name type="scientific">Lonchura striata</name>
    <name type="common">white-rumped munia</name>
    <dbReference type="NCBI Taxonomy" id="40157"/>
    <lineage>
        <taxon>Eukaryota</taxon>
        <taxon>Metazoa</taxon>
        <taxon>Chordata</taxon>
        <taxon>Craniata</taxon>
        <taxon>Vertebrata</taxon>
        <taxon>Euteleostomi</taxon>
        <taxon>Archelosauria</taxon>
        <taxon>Archosauria</taxon>
        <taxon>Dinosauria</taxon>
        <taxon>Saurischia</taxon>
        <taxon>Theropoda</taxon>
        <taxon>Coelurosauria</taxon>
        <taxon>Aves</taxon>
        <taxon>Neognathae</taxon>
        <taxon>Neoaves</taxon>
        <taxon>Telluraves</taxon>
        <taxon>Australaves</taxon>
        <taxon>Passeriformes</taxon>
        <taxon>Passeroidea</taxon>
        <taxon>Estrildidae</taxon>
        <taxon>Estrildinae</taxon>
        <taxon>Lonchura</taxon>
    </lineage>
</organism>
<dbReference type="Proteomes" id="UP000197619">
    <property type="component" value="Unassembled WGS sequence"/>
</dbReference>
<reference evidence="2 3" key="1">
    <citation type="submission" date="2017-05" db="EMBL/GenBank/DDBJ databases">
        <title>Genome of assembly of the Bengalese finch, Lonchura striata domestica.</title>
        <authorList>
            <person name="Colquitt B.M."/>
            <person name="Brainard M.S."/>
        </authorList>
    </citation>
    <scope>NUCLEOTIDE SEQUENCE [LARGE SCALE GENOMIC DNA]</scope>
    <source>
        <strain evidence="2">White83orange57</strain>
    </source>
</reference>
<keyword evidence="3" id="KW-1185">Reference proteome</keyword>
<sequence length="92" mass="10359">MGRHRFSPVKEVTLLFWLLMLSTGEKIPDSYTILFTDKSQSSSILQATRSEGFSLADYLVSCNCTTRDKIQMVMDVRACGSLQGNFSYSNFS</sequence>
<protein>
    <submittedName>
        <fullName evidence="2">Uncharacterized protein</fullName>
    </submittedName>
</protein>
<feature type="chain" id="PRO_5012013248" evidence="1">
    <location>
        <begin position="25"/>
        <end position="92"/>
    </location>
</feature>
<gene>
    <name evidence="2" type="ORF">RLOC_00013768</name>
</gene>
<evidence type="ECO:0000313" key="2">
    <source>
        <dbReference type="EMBL" id="OWK55547.1"/>
    </source>
</evidence>
<evidence type="ECO:0000256" key="1">
    <source>
        <dbReference type="SAM" id="SignalP"/>
    </source>
</evidence>
<name>A0A218UP28_9PASE</name>
<feature type="signal peptide" evidence="1">
    <location>
        <begin position="1"/>
        <end position="24"/>
    </location>
</feature>
<evidence type="ECO:0000313" key="3">
    <source>
        <dbReference type="Proteomes" id="UP000197619"/>
    </source>
</evidence>
<proteinExistence type="predicted"/>